<dbReference type="PROSITE" id="PS50082">
    <property type="entry name" value="WD_REPEATS_2"/>
    <property type="match status" value="11"/>
</dbReference>
<dbReference type="SUPFAM" id="SSF52540">
    <property type="entry name" value="P-loop containing nucleoside triphosphate hydrolases"/>
    <property type="match status" value="1"/>
</dbReference>
<dbReference type="PROSITE" id="PS50294">
    <property type="entry name" value="WD_REPEATS_REGION"/>
    <property type="match status" value="11"/>
</dbReference>
<evidence type="ECO:0000313" key="10">
    <source>
        <dbReference type="EMBL" id="PWI64590.1"/>
    </source>
</evidence>
<reference evidence="10 11" key="1">
    <citation type="journal article" date="2016" name="Front. Microbiol.">
        <title>Genome and transcriptome sequences reveal the specific parasitism of the nematophagous Purpureocillium lilacinum 36-1.</title>
        <authorList>
            <person name="Xie J."/>
            <person name="Li S."/>
            <person name="Mo C."/>
            <person name="Xiao X."/>
            <person name="Peng D."/>
            <person name="Wang G."/>
            <person name="Xiao Y."/>
        </authorList>
    </citation>
    <scope>NUCLEOTIDE SEQUENCE [LARGE SCALE GENOMIC DNA]</scope>
    <source>
        <strain evidence="10 11">36-1</strain>
    </source>
</reference>
<dbReference type="EMBL" id="LCWV01000053">
    <property type="protein sequence ID" value="PWI64590.1"/>
    <property type="molecule type" value="Genomic_DNA"/>
</dbReference>
<proteinExistence type="inferred from homology"/>
<dbReference type="PRINTS" id="PR00320">
    <property type="entry name" value="GPROTEINBRPT"/>
</dbReference>
<feature type="repeat" description="WD" evidence="7">
    <location>
        <begin position="1110"/>
        <end position="1151"/>
    </location>
</feature>
<dbReference type="InterPro" id="IPR027417">
    <property type="entry name" value="P-loop_NTPase"/>
</dbReference>
<feature type="repeat" description="WD" evidence="7">
    <location>
        <begin position="1236"/>
        <end position="1277"/>
    </location>
</feature>
<dbReference type="Pfam" id="PF24883">
    <property type="entry name" value="NPHP3_N"/>
    <property type="match status" value="1"/>
</dbReference>
<dbReference type="Pfam" id="PF17100">
    <property type="entry name" value="NACHT_N"/>
    <property type="match status" value="1"/>
</dbReference>
<dbReference type="InterPro" id="IPR019775">
    <property type="entry name" value="WD40_repeat_CS"/>
</dbReference>
<feature type="repeat" description="WD" evidence="7">
    <location>
        <begin position="1320"/>
        <end position="1361"/>
    </location>
</feature>
<feature type="domain" description="NACHT" evidence="9">
    <location>
        <begin position="396"/>
        <end position="549"/>
    </location>
</feature>
<feature type="repeat" description="WD" evidence="7">
    <location>
        <begin position="1026"/>
        <end position="1067"/>
    </location>
</feature>
<dbReference type="InterPro" id="IPR011047">
    <property type="entry name" value="Quinoprotein_ADH-like_sf"/>
</dbReference>
<dbReference type="InterPro" id="IPR001680">
    <property type="entry name" value="WD40_rpt"/>
</dbReference>
<dbReference type="PROSITE" id="PS50837">
    <property type="entry name" value="NACHT"/>
    <property type="match status" value="1"/>
</dbReference>
<dbReference type="PANTHER" id="PTHR22847:SF637">
    <property type="entry name" value="WD REPEAT DOMAIN 5B"/>
    <property type="match status" value="1"/>
</dbReference>
<comment type="similarity">
    <text evidence="4">Belongs to the WD repeat MDV1/CAF4 family.</text>
</comment>
<dbReference type="SMART" id="SM00320">
    <property type="entry name" value="WD40"/>
    <property type="match status" value="11"/>
</dbReference>
<evidence type="ECO:0000256" key="8">
    <source>
        <dbReference type="SAM" id="MobiDB-lite"/>
    </source>
</evidence>
<accession>A0A2U3DQR1</accession>
<evidence type="ECO:0000256" key="5">
    <source>
        <dbReference type="ARBA" id="ARBA00039789"/>
    </source>
</evidence>
<dbReference type="InterPro" id="IPR031359">
    <property type="entry name" value="NACHT_N"/>
</dbReference>
<dbReference type="SUPFAM" id="SSF50998">
    <property type="entry name" value="Quinoprotein alcohol dehydrogenase-like"/>
    <property type="match status" value="1"/>
</dbReference>
<evidence type="ECO:0000259" key="9">
    <source>
        <dbReference type="PROSITE" id="PS50837"/>
    </source>
</evidence>
<dbReference type="Gene3D" id="2.130.10.10">
    <property type="entry name" value="YVTN repeat-like/Quinoprotein amine dehydrogenase"/>
    <property type="match status" value="5"/>
</dbReference>
<feature type="repeat" description="WD" evidence="7">
    <location>
        <begin position="1152"/>
        <end position="1193"/>
    </location>
</feature>
<sequence>MSRKLPLEADRAPDLLPIVASSTLPPTNVVRRVRRKDRQHNGTRLPQIAISSAANHEPTADLKDTIEHSLSTNSTSPRRVTPGDRACSSETISIAAYPTSLPGRLWTNAYDAIKRNEPALVEAYETVLQFELGAELSRTNTGEGNGHIDTQHTRAEMVQIVDAGLKRTLRESAVKRKLEEGMRLVSSVKDLVGSAVKYAPEVATAWAGVCLLLQILENPTAEAGALRAGVSYVVSRMEWYWGLSGTLLENQDPGRARNELEKRVVALYETLLTYQMKSVCSFSRSRTAVLWRDMFRFDNWTDALQSVKAAEAAVQRDIDTYTSVEALRAVQESAKRQEVTLQDEQTRRCLEDLRLSDPRDDKERIERTKGGLIPGTSNWILGHEDFQRLQQSDDARLLWVKGDPGKGKTMLMITIIGELEQQLEQSDQTPSTNATVLSYFFCQGTNKDLNNATAVLRGLVYLLAAQYRALASHLRESYDHARSKLFDDTNSFIALSKVLTKMLQDKNVGRAYLIVDALDECMTDRELLLQLIVRHTAESPHVKWIVSSRNRPEIERHLVLNGSRMKLGLEISENADQVCRAVEVYVDLKVSELQVLQHDQDRRDQVRDLLRRKANGTFLWVALVIEELHTTSSWDMLEVVEEMPPTLEELYDRMMQEIHRLKRKDPEYCVRVLSAASLSYRPLHLNELGIVSGLPKTVSANATFVREVVSLCGSFLTVQDDGIVYVIHQSAKDYLSDKAITSRVEAHRAMFQRSVRALQAQLKRDMYDLCHPGFCMDDFDPPDPDRLGCIRYSAVHWIDHLCEAQYPDDVGDDGVAHMFLQGYLLYWIEAMSLFRAMSHALLGLARLRRFLDTVPSSSILLSLVVDAHRFLLHNGLVVRSTPLQAYVSALLFTPTRSLTRRLFGGEKPGWVSRGPVVDENWGSVITTLEGHGSSVSSVAFSPDGKLVASGSYDKTIKIWDAETGEVQRALAGHGEWVRSVALSPDGKLVASGSDDKTIKIWDTATGEAQRTLVGHGSSVRSVTFSPDGHGSSVSSVAFSPNGKLVASGSYDKTIKIWDAETGEALRTLVGHGGWVRSVTFSPDGKFVASGSDDNTIKIWDAATGEAQRTLAGHGYSVSSVVFSPNCKRVASGSYDNTIKIWDAATGEAQRTLVGHGAVLRSVAFSPDSKLVASGSHDKTIKIWDAATGEAQRTHESHGDWVRSVAFSLDGKLVASGSHDKTIKIWDAETGEALRTLVGHGEWVRSVTFSPDGKFVASGSDDKTIKIWDAVTGEVQRTLTGHGGPVRSVAFSQGGKLVASGSDDSTIKIWPAAIGDAPQTLAGHGGSVLSVTFSPDGKLVASGSYDRTIKIWDAATGKTQRTLAGHDGRALSVAFSPDGNLVASGSNDDTIKIWDVATGELQQTITARALAQTRCISFDATGLYLITSYGCIGLNLDGTVVDQDPLRLQPLLRQDQPVMYGVHPDCSWITWGGQNIICLPPECKNGAAAVWHAAVPSTTSKLAIGCRSGRVILVCFSDAPPVSS</sequence>
<feature type="repeat" description="WD" evidence="7">
    <location>
        <begin position="1362"/>
        <end position="1403"/>
    </location>
</feature>
<organism evidence="10 11">
    <name type="scientific">Purpureocillium lilacinum</name>
    <name type="common">Paecilomyces lilacinus</name>
    <dbReference type="NCBI Taxonomy" id="33203"/>
    <lineage>
        <taxon>Eukaryota</taxon>
        <taxon>Fungi</taxon>
        <taxon>Dikarya</taxon>
        <taxon>Ascomycota</taxon>
        <taxon>Pezizomycotina</taxon>
        <taxon>Sordariomycetes</taxon>
        <taxon>Hypocreomycetidae</taxon>
        <taxon>Hypocreales</taxon>
        <taxon>Ophiocordycipitaceae</taxon>
        <taxon>Purpureocillium</taxon>
    </lineage>
</organism>
<dbReference type="SUPFAM" id="SSF50978">
    <property type="entry name" value="WD40 repeat-like"/>
    <property type="match status" value="2"/>
</dbReference>
<dbReference type="Proteomes" id="UP000245956">
    <property type="component" value="Unassembled WGS sequence"/>
</dbReference>
<feature type="compositionally biased region" description="Basic and acidic residues" evidence="8">
    <location>
        <begin position="58"/>
        <end position="67"/>
    </location>
</feature>
<feature type="repeat" description="WD" evidence="7">
    <location>
        <begin position="970"/>
        <end position="1011"/>
    </location>
</feature>
<dbReference type="PANTHER" id="PTHR22847">
    <property type="entry name" value="WD40 REPEAT PROTEIN"/>
    <property type="match status" value="1"/>
</dbReference>
<dbReference type="PROSITE" id="PS00678">
    <property type="entry name" value="WD_REPEATS_1"/>
    <property type="match status" value="9"/>
</dbReference>
<comment type="function">
    <text evidence="6">Involved in mitochondrial fission. Acts as an adapter protein required to form mitochondrial fission complexes. Formation of these complexes is required to promote constriction and fission of the mitochondrial compartment at a late step in mitochondrial division.</text>
</comment>
<evidence type="ECO:0000256" key="7">
    <source>
        <dbReference type="PROSITE-ProRule" id="PRU00221"/>
    </source>
</evidence>
<keyword evidence="3" id="KW-0175">Coiled coil</keyword>
<dbReference type="GO" id="GO:1990234">
    <property type="term" value="C:transferase complex"/>
    <property type="evidence" value="ECO:0007669"/>
    <property type="project" value="UniProtKB-ARBA"/>
</dbReference>
<feature type="compositionally biased region" description="Polar residues" evidence="8">
    <location>
        <begin position="68"/>
        <end position="78"/>
    </location>
</feature>
<keyword evidence="2" id="KW-0677">Repeat</keyword>
<feature type="repeat" description="WD" evidence="7">
    <location>
        <begin position="928"/>
        <end position="969"/>
    </location>
</feature>
<dbReference type="InterPro" id="IPR036322">
    <property type="entry name" value="WD40_repeat_dom_sf"/>
</dbReference>
<dbReference type="InterPro" id="IPR056884">
    <property type="entry name" value="NPHP3-like_N"/>
</dbReference>
<dbReference type="InterPro" id="IPR007111">
    <property type="entry name" value="NACHT_NTPase"/>
</dbReference>
<dbReference type="Pfam" id="PF00400">
    <property type="entry name" value="WD40"/>
    <property type="match status" value="11"/>
</dbReference>
<evidence type="ECO:0000313" key="11">
    <source>
        <dbReference type="Proteomes" id="UP000245956"/>
    </source>
</evidence>
<evidence type="ECO:0000256" key="1">
    <source>
        <dbReference type="ARBA" id="ARBA00022574"/>
    </source>
</evidence>
<dbReference type="InterPro" id="IPR015943">
    <property type="entry name" value="WD40/YVTN_repeat-like_dom_sf"/>
</dbReference>
<evidence type="ECO:0000256" key="6">
    <source>
        <dbReference type="ARBA" id="ARBA00043913"/>
    </source>
</evidence>
<evidence type="ECO:0000256" key="3">
    <source>
        <dbReference type="ARBA" id="ARBA00023054"/>
    </source>
</evidence>
<feature type="region of interest" description="Disordered" evidence="8">
    <location>
        <begin position="34"/>
        <end position="86"/>
    </location>
</feature>
<dbReference type="InterPro" id="IPR020472">
    <property type="entry name" value="WD40_PAC1"/>
</dbReference>
<dbReference type="GO" id="GO:0005634">
    <property type="term" value="C:nucleus"/>
    <property type="evidence" value="ECO:0007669"/>
    <property type="project" value="TreeGrafter"/>
</dbReference>
<protein>
    <recommendedName>
        <fullName evidence="5">Mitochondrial division protein 1</fullName>
    </recommendedName>
</protein>
<feature type="repeat" description="WD" evidence="7">
    <location>
        <begin position="1068"/>
        <end position="1109"/>
    </location>
</feature>
<dbReference type="Gene3D" id="3.40.50.300">
    <property type="entry name" value="P-loop containing nucleotide triphosphate hydrolases"/>
    <property type="match status" value="1"/>
</dbReference>
<feature type="repeat" description="WD" evidence="7">
    <location>
        <begin position="1278"/>
        <end position="1309"/>
    </location>
</feature>
<evidence type="ECO:0000256" key="2">
    <source>
        <dbReference type="ARBA" id="ARBA00022737"/>
    </source>
</evidence>
<evidence type="ECO:0000256" key="4">
    <source>
        <dbReference type="ARBA" id="ARBA00038415"/>
    </source>
</evidence>
<comment type="caution">
    <text evidence="10">The sequence shown here is derived from an EMBL/GenBank/DDBJ whole genome shotgun (WGS) entry which is preliminary data.</text>
</comment>
<dbReference type="CDD" id="cd00200">
    <property type="entry name" value="WD40"/>
    <property type="match status" value="2"/>
</dbReference>
<feature type="repeat" description="WD" evidence="7">
    <location>
        <begin position="1194"/>
        <end position="1235"/>
    </location>
</feature>
<name>A0A2U3DQR1_PURLI</name>
<gene>
    <name evidence="10" type="ORF">PCL_09520</name>
</gene>
<keyword evidence="1 7" id="KW-0853">WD repeat</keyword>